<evidence type="ECO:0000259" key="12">
    <source>
        <dbReference type="PROSITE" id="PS51698"/>
    </source>
</evidence>
<dbReference type="InParanoid" id="G4TR10"/>
<reference evidence="13 14" key="1">
    <citation type="journal article" date="2011" name="PLoS Pathog.">
        <title>Endophytic Life Strategies Decoded by Genome and Transcriptome Analyses of the Mutualistic Root Symbiont Piriformospora indica.</title>
        <authorList>
            <person name="Zuccaro A."/>
            <person name="Lahrmann U."/>
            <person name="Guldener U."/>
            <person name="Langen G."/>
            <person name="Pfiffi S."/>
            <person name="Biedenkopf D."/>
            <person name="Wong P."/>
            <person name="Samans B."/>
            <person name="Grimm C."/>
            <person name="Basiewicz M."/>
            <person name="Murat C."/>
            <person name="Martin F."/>
            <person name="Kogel K.H."/>
        </authorList>
    </citation>
    <scope>NUCLEOTIDE SEQUENCE [LARGE SCALE GENOMIC DNA]</scope>
    <source>
        <strain evidence="13 14">DSM 11827</strain>
    </source>
</reference>
<feature type="domain" description="U-box" evidence="12">
    <location>
        <begin position="1055"/>
        <end position="1129"/>
    </location>
</feature>
<organism evidence="13 14">
    <name type="scientific">Serendipita indica (strain DSM 11827)</name>
    <name type="common">Root endophyte fungus</name>
    <name type="synonym">Piriformospora indica</name>
    <dbReference type="NCBI Taxonomy" id="1109443"/>
    <lineage>
        <taxon>Eukaryota</taxon>
        <taxon>Fungi</taxon>
        <taxon>Dikarya</taxon>
        <taxon>Basidiomycota</taxon>
        <taxon>Agaricomycotina</taxon>
        <taxon>Agaricomycetes</taxon>
        <taxon>Sebacinales</taxon>
        <taxon>Serendipitaceae</taxon>
        <taxon>Serendipita</taxon>
    </lineage>
</organism>
<dbReference type="PANTHER" id="PTHR13931">
    <property type="entry name" value="UBIQUITINATION FACTOR E4"/>
    <property type="match status" value="1"/>
</dbReference>
<dbReference type="FunFam" id="3.30.40.10:FF:000055">
    <property type="entry name" value="Ubiquitin conjugation factor e4 a"/>
    <property type="match status" value="1"/>
</dbReference>
<dbReference type="GO" id="GO:0005634">
    <property type="term" value="C:nucleus"/>
    <property type="evidence" value="ECO:0007669"/>
    <property type="project" value="UniProtKB-SubCell"/>
</dbReference>
<dbReference type="GO" id="GO:0005737">
    <property type="term" value="C:cytoplasm"/>
    <property type="evidence" value="ECO:0007669"/>
    <property type="project" value="UniProtKB-SubCell"/>
</dbReference>
<dbReference type="OMA" id="SNAFMTN"/>
<keyword evidence="10" id="KW-0539">Nucleus</keyword>
<proteinExistence type="inferred from homology"/>
<dbReference type="AlphaFoldDB" id="G4TR10"/>
<gene>
    <name evidence="13" type="ORF">PIIN_07710</name>
</gene>
<dbReference type="EMBL" id="CAFZ01000250">
    <property type="protein sequence ID" value="CCA73755.1"/>
    <property type="molecule type" value="Genomic_DNA"/>
</dbReference>
<dbReference type="InterPro" id="IPR013083">
    <property type="entry name" value="Znf_RING/FYVE/PHD"/>
</dbReference>
<dbReference type="Pfam" id="PF10408">
    <property type="entry name" value="Ufd2P_core"/>
    <property type="match status" value="1"/>
</dbReference>
<evidence type="ECO:0000256" key="1">
    <source>
        <dbReference type="ARBA" id="ARBA00000900"/>
    </source>
</evidence>
<dbReference type="PROSITE" id="PS51698">
    <property type="entry name" value="U_BOX"/>
    <property type="match status" value="1"/>
</dbReference>
<evidence type="ECO:0000256" key="6">
    <source>
        <dbReference type="ARBA" id="ARBA00012483"/>
    </source>
</evidence>
<dbReference type="eggNOG" id="KOG2042">
    <property type="taxonomic scope" value="Eukaryota"/>
</dbReference>
<dbReference type="GO" id="GO:0000209">
    <property type="term" value="P:protein polyubiquitination"/>
    <property type="evidence" value="ECO:0007669"/>
    <property type="project" value="TreeGrafter"/>
</dbReference>
<dbReference type="InterPro" id="IPR045132">
    <property type="entry name" value="UBE4"/>
</dbReference>
<comment type="caution">
    <text evidence="13">The sequence shown here is derived from an EMBL/GenBank/DDBJ whole genome shotgun (WGS) entry which is preliminary data.</text>
</comment>
<evidence type="ECO:0000256" key="9">
    <source>
        <dbReference type="ARBA" id="ARBA00022786"/>
    </source>
</evidence>
<comment type="catalytic activity">
    <reaction evidence="1">
        <text>S-ubiquitinyl-[E2 ubiquitin-conjugating enzyme]-L-cysteine + [acceptor protein]-L-lysine = [E2 ubiquitin-conjugating enzyme]-L-cysteine + N(6)-ubiquitinyl-[acceptor protein]-L-lysine.</text>
        <dbReference type="EC" id="2.3.2.27"/>
    </reaction>
</comment>
<dbReference type="HOGENOM" id="CLU_003224_2_1_1"/>
<evidence type="ECO:0000313" key="14">
    <source>
        <dbReference type="Proteomes" id="UP000007148"/>
    </source>
</evidence>
<feature type="compositionally biased region" description="Low complexity" evidence="11">
    <location>
        <begin position="73"/>
        <end position="83"/>
    </location>
</feature>
<feature type="compositionally biased region" description="Polar residues" evidence="11">
    <location>
        <begin position="61"/>
        <end position="72"/>
    </location>
</feature>
<sequence length="1150" mass="128980">MSEQPTPQSEAERIRNKRLARLGGGTGNTSSTSNPSSPPAEPTAPAPNPSTSTAAPKSVSPKANTTASPTQASKSSSLPGSSSTGRVTPSRITITKPIAQETHASNSVPKPKHSNVPFSFARWEEDTVEIVFGVALDKDIAQRKRLVWLKELSQELISETPESPRPLRCKGDHADQILIGRLELDPQRMSDDPEQISIMSSIPPEQTCFEYLVGCWKRLIGQRAAVIKRAPPEKDLEKAIALIEKLRELIISYCGLTMQDPSMFPQPNTTKPLGGAELLPPLFALASANSVFSATSPMAQDLILDPSSELQPFLSDLAKRFHQDGLEEVLGGVVRSVAFSPHLAVGMVHTTATLSSTAVNPTSWRSAVAALECLFSIKPIAAMITTLPQWNPDIWNQETRTGVKNGSDHEKSSILGMVMRLGIFARDWPAVLVSYYKDFDQMPPRDKQASDISLKASLTSLRTSLYNMVNSIVRAGPAPREAFLAYVGRVVALNGKRAAMRFKYETQASDSFMHNLHYVLLRLADPFMMDYQQLDKIDLRYYERSRRIVLKDQTRINATPPEIEEWEKGADAGGPTPNFVSDVFYLLTAVNHLSTGPISNYISAIARHVRDIEKELEVMERDESWRGGPAQQQVEAALKRGKEEISKMHALMESMYVAILDDEFTSKSVGFSCFVSVWLLRMVDPSKQHPKVTISLPLPQEVPLVFKVQPEYAFDDIVEFWDLMMKYKPTVFTAFGQKEIIDFAIAFLTSTWYITNPYLKSKLVAVLAIGVRPFRQHTAGILGNALCSHPLSLKHLMMCLMSFYVECEKTGTHTQFYDKFRERDIAEVMQSVWRDSTHRAVMANFTSNMQEFVKFANRLMNDVTFMLDELLTKLAEIKKLQLEMANKEAWEALTQEQREDRTSKLRAAEGIVESWVIYSREFLALLIEFTDSSKAPFVSPEIVGRLAAMLNYVLDQLAGPRASDLKTKDLDKYRFDPREMLSKVLQIYINLSGEPAFVQAVAGEGRSYRKSLFDRALKIARDKVLKSSEELETFAKFAENVEATRLAMDEEEITDYPEEFEDPLMATIMKDPVILPSSKTVVDMSTIKSHLLSDPTDPFNRMPLKIEDVIPNTELKARIDAFLSERRNNIVEERIKSAADENQSKMDIAE</sequence>
<evidence type="ECO:0000256" key="11">
    <source>
        <dbReference type="SAM" id="MobiDB-lite"/>
    </source>
</evidence>
<feature type="compositionally biased region" description="Pro residues" evidence="11">
    <location>
        <begin position="36"/>
        <end position="48"/>
    </location>
</feature>
<dbReference type="GO" id="GO:0006511">
    <property type="term" value="P:ubiquitin-dependent protein catabolic process"/>
    <property type="evidence" value="ECO:0007669"/>
    <property type="project" value="InterPro"/>
</dbReference>
<keyword evidence="7" id="KW-0963">Cytoplasm</keyword>
<evidence type="ECO:0000313" key="13">
    <source>
        <dbReference type="EMBL" id="CCA73755.1"/>
    </source>
</evidence>
<dbReference type="FunCoup" id="G4TR10">
    <property type="interactions" value="945"/>
</dbReference>
<comment type="similarity">
    <text evidence="5">Belongs to the ubiquitin conjugation factor E4 family.</text>
</comment>
<evidence type="ECO:0000256" key="10">
    <source>
        <dbReference type="ARBA" id="ARBA00023242"/>
    </source>
</evidence>
<keyword evidence="9" id="KW-0833">Ubl conjugation pathway</keyword>
<dbReference type="Proteomes" id="UP000007148">
    <property type="component" value="Unassembled WGS sequence"/>
</dbReference>
<dbReference type="OrthoDB" id="20295at2759"/>
<name>G4TR10_SERID</name>
<dbReference type="GO" id="GO:0034450">
    <property type="term" value="F:ubiquitin-ubiquitin ligase activity"/>
    <property type="evidence" value="ECO:0007669"/>
    <property type="project" value="InterPro"/>
</dbReference>
<comment type="pathway">
    <text evidence="4">Protein modification; protein ubiquitination.</text>
</comment>
<dbReference type="Gene3D" id="3.30.40.10">
    <property type="entry name" value="Zinc/RING finger domain, C3HC4 (zinc finger)"/>
    <property type="match status" value="1"/>
</dbReference>
<dbReference type="InterPro" id="IPR003613">
    <property type="entry name" value="Ubox_domain"/>
</dbReference>
<accession>G4TR10</accession>
<dbReference type="EC" id="2.3.2.27" evidence="6"/>
<dbReference type="UniPathway" id="UPA00143"/>
<dbReference type="CDD" id="cd16657">
    <property type="entry name" value="RING-Ubox_UBE4A"/>
    <property type="match status" value="1"/>
</dbReference>
<comment type="subcellular location">
    <subcellularLocation>
        <location evidence="3">Cytoplasm</location>
    </subcellularLocation>
    <subcellularLocation>
        <location evidence="2">Nucleus</location>
    </subcellularLocation>
</comment>
<keyword evidence="14" id="KW-1185">Reference proteome</keyword>
<evidence type="ECO:0000256" key="2">
    <source>
        <dbReference type="ARBA" id="ARBA00004123"/>
    </source>
</evidence>
<dbReference type="SMART" id="SM00504">
    <property type="entry name" value="Ubox"/>
    <property type="match status" value="1"/>
</dbReference>
<dbReference type="GO" id="GO:0000151">
    <property type="term" value="C:ubiquitin ligase complex"/>
    <property type="evidence" value="ECO:0007669"/>
    <property type="project" value="InterPro"/>
</dbReference>
<protein>
    <recommendedName>
        <fullName evidence="6">RING-type E3 ubiquitin transferase</fullName>
        <ecNumber evidence="6">2.3.2.27</ecNumber>
    </recommendedName>
</protein>
<evidence type="ECO:0000256" key="8">
    <source>
        <dbReference type="ARBA" id="ARBA00022679"/>
    </source>
</evidence>
<dbReference type="InterPro" id="IPR019474">
    <property type="entry name" value="Ub_conjug_fac_E4_core"/>
</dbReference>
<dbReference type="STRING" id="1109443.G4TR10"/>
<feature type="region of interest" description="Disordered" evidence="11">
    <location>
        <begin position="1"/>
        <end position="92"/>
    </location>
</feature>
<evidence type="ECO:0000256" key="3">
    <source>
        <dbReference type="ARBA" id="ARBA00004496"/>
    </source>
</evidence>
<dbReference type="PANTHER" id="PTHR13931:SF2">
    <property type="entry name" value="UBIQUITIN CONJUGATION FACTOR E4 B"/>
    <property type="match status" value="1"/>
</dbReference>
<dbReference type="GO" id="GO:0036503">
    <property type="term" value="P:ERAD pathway"/>
    <property type="evidence" value="ECO:0007669"/>
    <property type="project" value="InterPro"/>
</dbReference>
<evidence type="ECO:0000256" key="4">
    <source>
        <dbReference type="ARBA" id="ARBA00004906"/>
    </source>
</evidence>
<dbReference type="Pfam" id="PF04564">
    <property type="entry name" value="U-box"/>
    <property type="match status" value="1"/>
</dbReference>
<evidence type="ECO:0000256" key="7">
    <source>
        <dbReference type="ARBA" id="ARBA00022490"/>
    </source>
</evidence>
<keyword evidence="8" id="KW-0808">Transferase</keyword>
<evidence type="ECO:0000256" key="5">
    <source>
        <dbReference type="ARBA" id="ARBA00007434"/>
    </source>
</evidence>
<dbReference type="SUPFAM" id="SSF57850">
    <property type="entry name" value="RING/U-box"/>
    <property type="match status" value="1"/>
</dbReference>